<dbReference type="Proteomes" id="UP000607653">
    <property type="component" value="Unassembled WGS sequence"/>
</dbReference>
<evidence type="ECO:0000313" key="1">
    <source>
        <dbReference type="EMBL" id="DAD36188.1"/>
    </source>
</evidence>
<comment type="caution">
    <text evidence="1">The sequence shown here is derived from an EMBL/GenBank/DDBJ whole genome shotgun (WGS) entry which is preliminary data.</text>
</comment>
<dbReference type="EMBL" id="DUZY01000004">
    <property type="protein sequence ID" value="DAD36188.1"/>
    <property type="molecule type" value="Genomic_DNA"/>
</dbReference>
<protein>
    <submittedName>
        <fullName evidence="1">Uncharacterized protein</fullName>
    </submittedName>
</protein>
<proteinExistence type="predicted"/>
<gene>
    <name evidence="1" type="ORF">HUJ06_006827</name>
</gene>
<name>A0A822Z3T8_NELNU</name>
<reference evidence="1 2" key="1">
    <citation type="journal article" date="2020" name="Mol. Biol. Evol.">
        <title>Distinct Expression and Methylation Patterns for Genes with Different Fates following a Single Whole-Genome Duplication in Flowering Plants.</title>
        <authorList>
            <person name="Shi T."/>
            <person name="Rahmani R.S."/>
            <person name="Gugger P.F."/>
            <person name="Wang M."/>
            <person name="Li H."/>
            <person name="Zhang Y."/>
            <person name="Li Z."/>
            <person name="Wang Q."/>
            <person name="Van de Peer Y."/>
            <person name="Marchal K."/>
            <person name="Chen J."/>
        </authorList>
    </citation>
    <scope>NUCLEOTIDE SEQUENCE [LARGE SCALE GENOMIC DNA]</scope>
    <source>
        <tissue evidence="1">Leaf</tissue>
    </source>
</reference>
<dbReference type="AlphaFoldDB" id="A0A822Z3T8"/>
<evidence type="ECO:0000313" key="2">
    <source>
        <dbReference type="Proteomes" id="UP000607653"/>
    </source>
</evidence>
<accession>A0A822Z3T8</accession>
<keyword evidence="2" id="KW-1185">Reference proteome</keyword>
<sequence>MALLSPPSCILALSVKVFAKTHFTQKPHISLISKRN</sequence>
<organism evidence="1 2">
    <name type="scientific">Nelumbo nucifera</name>
    <name type="common">Sacred lotus</name>
    <dbReference type="NCBI Taxonomy" id="4432"/>
    <lineage>
        <taxon>Eukaryota</taxon>
        <taxon>Viridiplantae</taxon>
        <taxon>Streptophyta</taxon>
        <taxon>Embryophyta</taxon>
        <taxon>Tracheophyta</taxon>
        <taxon>Spermatophyta</taxon>
        <taxon>Magnoliopsida</taxon>
        <taxon>Proteales</taxon>
        <taxon>Nelumbonaceae</taxon>
        <taxon>Nelumbo</taxon>
    </lineage>
</organism>